<name>A0A133UT33_9EURY</name>
<protein>
    <submittedName>
        <fullName evidence="2">Uncharacterized protein</fullName>
    </submittedName>
</protein>
<proteinExistence type="predicted"/>
<dbReference type="AlphaFoldDB" id="A0A133UT33"/>
<comment type="caution">
    <text evidence="2">The sequence shown here is derived from an EMBL/GenBank/DDBJ whole genome shotgun (WGS) entry which is preliminary data.</text>
</comment>
<keyword evidence="3" id="KW-1185">Reference proteome</keyword>
<evidence type="ECO:0000256" key="1">
    <source>
        <dbReference type="SAM" id="MobiDB-lite"/>
    </source>
</evidence>
<gene>
    <name evidence="2" type="ORF">AKJ38_01510</name>
</gene>
<sequence length="440" mass="48607">MKTSAQPQIVPDAEIRDRLRSVAGGLLTEELVPEGLQGKVWIIVNPDGALSISRCYLEDQEFEEYLEWVRSTPEISESVRWDDVIFPGEYQVPRGILTEMVRSVEPYRKMHQLPKSKVLESTVEIYHRLRGEPHSEEFCSFMGWVLARTNRPDLEETCERLKENIRGAVGQTLESRPDGSNVVEIILDETWKRVLNILWNYGLAEATLEGDGDMLTLEGKEKSSHVQVKAELQGPATKGSGLEKLGINVGTLFEALKEFGTPKRVEVQRDGGETRVRSLNPSRIEPGRPVGEAPAVKKPYREESPDPDIKSSVEAEGVDLGLRISASRKIHGIEGFRATITVEDGKLLLYYWTEGSPDGLKSILGKVQGDEVSSTYSPELLEPLKGKWDIKLGVDAPLRAEKAIDKGEGGGEADITVVVPPKAENAGTSLPGSSLLFLKA</sequence>
<reference evidence="2 3" key="1">
    <citation type="journal article" date="2016" name="Sci. Rep.">
        <title>Metabolic traits of an uncultured archaeal lineage -MSBL1- from brine pools of the Red Sea.</title>
        <authorList>
            <person name="Mwirichia R."/>
            <person name="Alam I."/>
            <person name="Rashid M."/>
            <person name="Vinu M."/>
            <person name="Ba-Alawi W."/>
            <person name="Anthony Kamau A."/>
            <person name="Kamanda Ngugi D."/>
            <person name="Goker M."/>
            <person name="Klenk H.P."/>
            <person name="Bajic V."/>
            <person name="Stingl U."/>
        </authorList>
    </citation>
    <scope>NUCLEOTIDE SEQUENCE [LARGE SCALE GENOMIC DNA]</scope>
    <source>
        <strain evidence="2">SCGC-AAA259I14</strain>
    </source>
</reference>
<dbReference type="Proteomes" id="UP000070414">
    <property type="component" value="Unassembled WGS sequence"/>
</dbReference>
<organism evidence="2 3">
    <name type="scientific">candidate division MSBL1 archaeon SCGC-AAA259I14</name>
    <dbReference type="NCBI Taxonomy" id="1698268"/>
    <lineage>
        <taxon>Archaea</taxon>
        <taxon>Methanobacteriati</taxon>
        <taxon>Methanobacteriota</taxon>
        <taxon>candidate division MSBL1</taxon>
    </lineage>
</organism>
<accession>A0A133UT33</accession>
<feature type="region of interest" description="Disordered" evidence="1">
    <location>
        <begin position="269"/>
        <end position="313"/>
    </location>
</feature>
<evidence type="ECO:0000313" key="2">
    <source>
        <dbReference type="EMBL" id="KXA97297.1"/>
    </source>
</evidence>
<dbReference type="EMBL" id="LHXS01000018">
    <property type="protein sequence ID" value="KXA97297.1"/>
    <property type="molecule type" value="Genomic_DNA"/>
</dbReference>
<feature type="compositionally biased region" description="Basic and acidic residues" evidence="1">
    <location>
        <begin position="299"/>
        <end position="313"/>
    </location>
</feature>
<evidence type="ECO:0000313" key="3">
    <source>
        <dbReference type="Proteomes" id="UP000070414"/>
    </source>
</evidence>